<comment type="caution">
    <text evidence="1">The sequence shown here is derived from an EMBL/GenBank/DDBJ whole genome shotgun (WGS) entry which is preliminary data.</text>
</comment>
<gene>
    <name evidence="1" type="ORF">AWC12_06920</name>
</gene>
<evidence type="ECO:0000313" key="1">
    <source>
        <dbReference type="EMBL" id="ORV90477.1"/>
    </source>
</evidence>
<dbReference type="Gene3D" id="3.75.10.10">
    <property type="entry name" value="L-arginine/glycine Amidinotransferase, Chain A"/>
    <property type="match status" value="1"/>
</dbReference>
<dbReference type="PANTHER" id="PTHR47271">
    <property type="entry name" value="ARGININE DEIMINASE"/>
    <property type="match status" value="1"/>
</dbReference>
<name>A0A1X1WV21_MYCIR</name>
<evidence type="ECO:0000313" key="2">
    <source>
        <dbReference type="Proteomes" id="UP000193622"/>
    </source>
</evidence>
<protein>
    <submittedName>
        <fullName evidence="1">N-dimethylarginine dimethylaminohydrolase</fullName>
    </submittedName>
</protein>
<dbReference type="NCBIfam" id="NF045659">
    <property type="entry name" value="DiMArgaseDdahMtb"/>
    <property type="match status" value="1"/>
</dbReference>
<dbReference type="Pfam" id="PF19420">
    <property type="entry name" value="DDAH_eukar"/>
    <property type="match status" value="1"/>
</dbReference>
<keyword evidence="1" id="KW-0378">Hydrolase</keyword>
<accession>A0A1X1WV21</accession>
<dbReference type="EMBL" id="LQPC01000020">
    <property type="protein sequence ID" value="ORV90477.1"/>
    <property type="molecule type" value="Genomic_DNA"/>
</dbReference>
<dbReference type="Proteomes" id="UP000193622">
    <property type="component" value="Unassembled WGS sequence"/>
</dbReference>
<dbReference type="AlphaFoldDB" id="A0A1X1WV21"/>
<dbReference type="PANTHER" id="PTHR47271:SF2">
    <property type="entry name" value="ARGININE DEIMINASE"/>
    <property type="match status" value="1"/>
</dbReference>
<reference evidence="1 2" key="1">
    <citation type="submission" date="2016-01" db="EMBL/GenBank/DDBJ databases">
        <title>The new phylogeny of the genus Mycobacterium.</title>
        <authorList>
            <person name="Tarcisio F."/>
            <person name="Conor M."/>
            <person name="Antonella G."/>
            <person name="Elisabetta G."/>
            <person name="Giulia F.S."/>
            <person name="Sara T."/>
            <person name="Anna F."/>
            <person name="Clotilde B."/>
            <person name="Roberto B."/>
            <person name="Veronica D.S."/>
            <person name="Fabio R."/>
            <person name="Monica P."/>
            <person name="Olivier J."/>
            <person name="Enrico T."/>
            <person name="Nicola S."/>
        </authorList>
    </citation>
    <scope>NUCLEOTIDE SEQUENCE [LARGE SCALE GENOMIC DNA]</scope>
    <source>
        <strain evidence="1 2">DSM 45541</strain>
    </source>
</reference>
<dbReference type="GO" id="GO:0016990">
    <property type="term" value="F:arginine deiminase activity"/>
    <property type="evidence" value="ECO:0007669"/>
    <property type="project" value="TreeGrafter"/>
</dbReference>
<sequence length="287" mass="30715">MTMDIAGAPVTDALVTEATHRRAASTRRYLMTTPTFFAVEYVINPWMDASTPVDTGLALTQWDALRQTYLDLGHGVEVIEPIAGLPDMVYAANGGSVINGKAVVARFAHAERAGEAVAYAQWMARNGYEPFETRHVNEGQGDFLAVGCVILAGFGFRTDRRAHDEVAGHLGMEVVSLELVDPRFYHLDTALAVLDDTTVAYYPPAFSPDSRAVLARMFPDAIEVTSADAYVLGLNVVSDGLNVVLPAAATGFAEHLALAGFRPVGVDLSELLKGGGSVKCCTLEVHS</sequence>
<organism evidence="1 2">
    <name type="scientific">Mycolicibacterium iranicum</name>
    <name type="common">Mycobacterium iranicum</name>
    <dbReference type="NCBI Taxonomy" id="912594"/>
    <lineage>
        <taxon>Bacteria</taxon>
        <taxon>Bacillati</taxon>
        <taxon>Actinomycetota</taxon>
        <taxon>Actinomycetes</taxon>
        <taxon>Mycobacteriales</taxon>
        <taxon>Mycobacteriaceae</taxon>
        <taxon>Mycolicibacterium</taxon>
    </lineage>
</organism>
<dbReference type="GO" id="GO:0019546">
    <property type="term" value="P:L-arginine deiminase pathway"/>
    <property type="evidence" value="ECO:0007669"/>
    <property type="project" value="TreeGrafter"/>
</dbReference>
<proteinExistence type="predicted"/>
<dbReference type="SUPFAM" id="SSF55909">
    <property type="entry name" value="Pentein"/>
    <property type="match status" value="1"/>
</dbReference>